<name>A0ACA9RS14_9GLOM</name>
<reference evidence="1" key="1">
    <citation type="submission" date="2021-06" db="EMBL/GenBank/DDBJ databases">
        <authorList>
            <person name="Kallberg Y."/>
            <person name="Tangrot J."/>
            <person name="Rosling A."/>
        </authorList>
    </citation>
    <scope>NUCLEOTIDE SEQUENCE</scope>
    <source>
        <strain evidence="1">MA461A</strain>
    </source>
</reference>
<accession>A0ACA9RS14</accession>
<evidence type="ECO:0000313" key="1">
    <source>
        <dbReference type="EMBL" id="CAG8808341.1"/>
    </source>
</evidence>
<gene>
    <name evidence="1" type="ORF">RPERSI_LOCUS22600</name>
</gene>
<keyword evidence="2" id="KW-1185">Reference proteome</keyword>
<protein>
    <submittedName>
        <fullName evidence="1">20899_t:CDS:1</fullName>
    </submittedName>
</protein>
<evidence type="ECO:0000313" key="2">
    <source>
        <dbReference type="Proteomes" id="UP000789920"/>
    </source>
</evidence>
<comment type="caution">
    <text evidence="1">The sequence shown here is derived from an EMBL/GenBank/DDBJ whole genome shotgun (WGS) entry which is preliminary data.</text>
</comment>
<proteinExistence type="predicted"/>
<organism evidence="1 2">
    <name type="scientific">Racocetra persica</name>
    <dbReference type="NCBI Taxonomy" id="160502"/>
    <lineage>
        <taxon>Eukaryota</taxon>
        <taxon>Fungi</taxon>
        <taxon>Fungi incertae sedis</taxon>
        <taxon>Mucoromycota</taxon>
        <taxon>Glomeromycotina</taxon>
        <taxon>Glomeromycetes</taxon>
        <taxon>Diversisporales</taxon>
        <taxon>Gigasporaceae</taxon>
        <taxon>Racocetra</taxon>
    </lineage>
</organism>
<feature type="non-terminal residue" evidence="1">
    <location>
        <position position="1"/>
    </location>
</feature>
<dbReference type="Proteomes" id="UP000789920">
    <property type="component" value="Unassembled WGS sequence"/>
</dbReference>
<sequence length="211" mass="24110">GNFTLIFSFGKQQATIFRTTFLCSLSSLLPGQVSEQLIFPSAVIEPQPGQFFTNFCLSSSQKYILVCKLKHKIMSTRPISCHKRDLVVRTYRRLGQPNQKKAITQPEIAKIIEAFLVELQASLLAGEVITLRNHFSLEVETSPPQKKFNPLQLDQTIIRPELRKEMIQAASLSEIEKIYRLLHQQPVYQKNQEALDAIYHKRLAALGNKEE</sequence>
<dbReference type="EMBL" id="CAJVQC010068732">
    <property type="protein sequence ID" value="CAG8808341.1"/>
    <property type="molecule type" value="Genomic_DNA"/>
</dbReference>